<evidence type="ECO:0000313" key="3">
    <source>
        <dbReference type="Proteomes" id="UP000054053"/>
    </source>
</evidence>
<dbReference type="AlphaFoldDB" id="A0A1B5L8S0"/>
<evidence type="ECO:0000256" key="1">
    <source>
        <dbReference type="SAM" id="MobiDB-lite"/>
    </source>
</evidence>
<comment type="caution">
    <text evidence="2">The sequence shown here is derived from an EMBL/GenBank/DDBJ whole genome shotgun (WGS) entry which is preliminary data.</text>
</comment>
<name>A0A1B5L8S0_USTVR</name>
<feature type="region of interest" description="Disordered" evidence="1">
    <location>
        <begin position="729"/>
        <end position="753"/>
    </location>
</feature>
<proteinExistence type="predicted"/>
<dbReference type="EMBL" id="BBTG02000041">
    <property type="protein sequence ID" value="GAO20112.1"/>
    <property type="molecule type" value="Genomic_DNA"/>
</dbReference>
<dbReference type="Proteomes" id="UP000054053">
    <property type="component" value="Unassembled WGS sequence"/>
</dbReference>
<sequence length="753" mass="84230">MSSAFELLSTLQVLIKLGSEIKTRFDSIPRAAEDLQLLDTELRLLVTLFQNPANKDIPLMSEFVIIPHVPESIADLCTKFAMTLDIDLAAGATMATKTGPHGKRFVKRMWALYKIPGLLSLNFSARPNNFTGYTAQYLPTGSGNIDQMVGSLIKECQNLRNRLQEAILFPDTSAIQDYQACNSEGASFWRDRFQKDQLNASALRYEIPTGILATGNIDAVHEQGSRYGLDQMGTRRPSTIRPLWLPALRSALDPLHKGYVKPRDFFSLIRDSSLCDTLRRLALQIAGYGILVECERAPGDLPLPATIESPSDHVGWISAQIIAVPTSDELGIVSEREVMEASGDAFFTHFNDISQDFKVYVRYLQTGQIERKSLSKQLRPIGGICVGAALSIRHELESGQHAWSCDLHVTEFKACHGGEYVITADGGANVIVFSTWPLKNSCEKTSSDDNNSSSSSLPEVDCALLGPSKVFVDPPKVGEKIQVCTIPAKRPRIRTAEVRCSFCDFGQVEHDGFWYDSRVTVVDGDEIEYVDWDTLPKQGATDMPEAQDGEQDDEDGDVFSLSEELLRQFGKGTRRLWRPWQRSIKRYDVRPYRCFHIGDSVEAPVMYPDFRLHYHTLDDSHLYLPARIVDVQGDEYVVEFSPALSAHEWWPGRMPKGTKIDALPGSGVKVENPFDFNRVTLHTDRVRPFVAGPRPVLGIQSAKPAGWSSFQGVHLSNLEDLLERRLWNNDRDSQPTGGQAGGQRDWRMFDGEK</sequence>
<reference evidence="3" key="1">
    <citation type="journal article" date="2016" name="Genome Announc.">
        <title>Genome sequence of Ustilaginoidea virens IPU010, a rice pathogenic fungus causing false smut.</title>
        <authorList>
            <person name="Kumagai T."/>
            <person name="Ishii T."/>
            <person name="Terai G."/>
            <person name="Umemura M."/>
            <person name="Machida M."/>
            <person name="Asai K."/>
        </authorList>
    </citation>
    <scope>NUCLEOTIDE SEQUENCE [LARGE SCALE GENOMIC DNA]</scope>
    <source>
        <strain evidence="3">IPU010</strain>
    </source>
</reference>
<organism evidence="2 3">
    <name type="scientific">Ustilaginoidea virens</name>
    <name type="common">Rice false smut fungus</name>
    <name type="synonym">Villosiclava virens</name>
    <dbReference type="NCBI Taxonomy" id="1159556"/>
    <lineage>
        <taxon>Eukaryota</taxon>
        <taxon>Fungi</taxon>
        <taxon>Dikarya</taxon>
        <taxon>Ascomycota</taxon>
        <taxon>Pezizomycotina</taxon>
        <taxon>Sordariomycetes</taxon>
        <taxon>Hypocreomycetidae</taxon>
        <taxon>Hypocreales</taxon>
        <taxon>Clavicipitaceae</taxon>
        <taxon>Ustilaginoidea</taxon>
    </lineage>
</organism>
<gene>
    <name evidence="2" type="ORF">UVI_02053240</name>
</gene>
<feature type="compositionally biased region" description="Basic and acidic residues" evidence="1">
    <location>
        <begin position="744"/>
        <end position="753"/>
    </location>
</feature>
<protein>
    <submittedName>
        <fullName evidence="2">Uncharacterized protein</fullName>
    </submittedName>
</protein>
<evidence type="ECO:0000313" key="2">
    <source>
        <dbReference type="EMBL" id="GAO20112.1"/>
    </source>
</evidence>
<accession>A0A1B5L8S0</accession>